<dbReference type="WBParaSite" id="HPBE_0000021401-mRNA-1">
    <property type="protein sequence ID" value="HPBE_0000021401-mRNA-1"/>
    <property type="gene ID" value="HPBE_0000021401"/>
</dbReference>
<proteinExistence type="inferred from homology"/>
<organism evidence="9 10">
    <name type="scientific">Heligmosomoides polygyrus</name>
    <name type="common">Parasitic roundworm</name>
    <dbReference type="NCBI Taxonomy" id="6339"/>
    <lineage>
        <taxon>Eukaryota</taxon>
        <taxon>Metazoa</taxon>
        <taxon>Ecdysozoa</taxon>
        <taxon>Nematoda</taxon>
        <taxon>Chromadorea</taxon>
        <taxon>Rhabditida</taxon>
        <taxon>Rhabditina</taxon>
        <taxon>Rhabditomorpha</taxon>
        <taxon>Strongyloidea</taxon>
        <taxon>Heligmosomidae</taxon>
        <taxon>Heligmosomoides</taxon>
    </lineage>
</organism>
<evidence type="ECO:0000256" key="4">
    <source>
        <dbReference type="ARBA" id="ARBA00022989"/>
    </source>
</evidence>
<feature type="transmembrane region" description="Helical" evidence="7">
    <location>
        <begin position="591"/>
        <end position="615"/>
    </location>
</feature>
<dbReference type="InterPro" id="IPR057089">
    <property type="entry name" value="C2_TIP"/>
</dbReference>
<keyword evidence="4 7" id="KW-1133">Transmembrane helix</keyword>
<evidence type="ECO:0000256" key="1">
    <source>
        <dbReference type="ARBA" id="ARBA00004479"/>
    </source>
</evidence>
<keyword evidence="3 7" id="KW-0812">Transmembrane</keyword>
<dbReference type="Proteomes" id="UP000050761">
    <property type="component" value="Unassembled WGS sequence"/>
</dbReference>
<evidence type="ECO:0000313" key="9">
    <source>
        <dbReference type="Proteomes" id="UP000050761"/>
    </source>
</evidence>
<keyword evidence="6" id="KW-0325">Glycoprotein</keyword>
<protein>
    <submittedName>
        <fullName evidence="10">T-cell immunomodulatory protein</fullName>
    </submittedName>
</protein>
<dbReference type="PANTHER" id="PTHR13412:SF0">
    <property type="entry name" value="T-CELL IMMUNOMODULATORY PROTEIN"/>
    <property type="match status" value="1"/>
</dbReference>
<evidence type="ECO:0000256" key="2">
    <source>
        <dbReference type="ARBA" id="ARBA00006496"/>
    </source>
</evidence>
<keyword evidence="9" id="KW-1185">Reference proteome</keyword>
<dbReference type="GO" id="GO:0005886">
    <property type="term" value="C:plasma membrane"/>
    <property type="evidence" value="ECO:0007669"/>
    <property type="project" value="TreeGrafter"/>
</dbReference>
<dbReference type="PANTHER" id="PTHR13412">
    <property type="entry name" value="T-CELL IMMUNOMODULATORY PROTEIN HOMOLOG"/>
    <property type="match status" value="1"/>
</dbReference>
<evidence type="ECO:0000259" key="8">
    <source>
        <dbReference type="Pfam" id="PF23122"/>
    </source>
</evidence>
<dbReference type="InterPro" id="IPR024881">
    <property type="entry name" value="Tip"/>
</dbReference>
<keyword evidence="5 7" id="KW-0472">Membrane</keyword>
<evidence type="ECO:0000256" key="3">
    <source>
        <dbReference type="ARBA" id="ARBA00022692"/>
    </source>
</evidence>
<evidence type="ECO:0000313" key="10">
    <source>
        <dbReference type="WBParaSite" id="HPBE_0000021401-mRNA-1"/>
    </source>
</evidence>
<comment type="similarity">
    <text evidence="2">Belongs to the TIP family.</text>
</comment>
<feature type="domain" description="T-cell immunomodulatory protein TIP C2" evidence="8">
    <location>
        <begin position="467"/>
        <end position="585"/>
    </location>
</feature>
<dbReference type="SUPFAM" id="SSF69318">
    <property type="entry name" value="Integrin alpha N-terminal domain"/>
    <property type="match status" value="1"/>
</dbReference>
<dbReference type="InterPro" id="IPR028994">
    <property type="entry name" value="Integrin_alpha_N"/>
</dbReference>
<comment type="subcellular location">
    <subcellularLocation>
        <location evidence="1">Membrane</location>
        <topology evidence="1">Single-pass type I membrane protein</topology>
    </subcellularLocation>
</comment>
<evidence type="ECO:0000256" key="5">
    <source>
        <dbReference type="ARBA" id="ARBA00023136"/>
    </source>
</evidence>
<reference evidence="10" key="1">
    <citation type="submission" date="2019-09" db="UniProtKB">
        <authorList>
            <consortium name="WormBaseParasite"/>
        </authorList>
    </citation>
    <scope>IDENTIFICATION</scope>
</reference>
<dbReference type="Pfam" id="PF23122">
    <property type="entry name" value="C2_ITFG1"/>
    <property type="match status" value="1"/>
</dbReference>
<evidence type="ECO:0000256" key="6">
    <source>
        <dbReference type="ARBA" id="ARBA00023180"/>
    </source>
</evidence>
<sequence length="637" mass="70618">LVSDYEFPSQCGIYCGVSAKKVPIQFGRVCGFGDFNGDRNTDVIVQRGTNLTILLQDDEILNVVGCFGGKKCELEEGVFTNSTSFRVGDDTVECSLGDFNGDTKLDVLVSTKKKSNYYHSVWISSALGDEFVEHKLTALSSQALAIDVDGNGWQDVLGFFENGSMYCMMFNRDGSPGPGCSYLFKNFVKLDPYPKVPHLFVDLTGDHLAEIVFMDTTVSNGYRLLTPRMWGRFKEGWRETPTVINHIPGDHPFVGAPMAADFDADGLIELLVPICRKEDCKQVVSCEAFKNKERCTLVTEFANWQYNRGWSTNAFDLQSFNILSDEDSLMLFRVGDFSLDGFPDLVATLVEKQSLGQIKVIDNNPCTNCDRNGTRRFEISKSVFIQPKEVALGEIKMASFFDLKVLHFESTSLLLCLILCVSFIPCDEKGDVTFLKVTVFTSICGKRCKPSSKELGRWLGGLGCVGSGVSWGGACASFSMSDGWGGSLKSSACQIPAGTHRALAAPYILFGLGRSPNFVDEVCSPLVVVPFKFGSDSVFIKLTVGVPLYSESLNARQHSMKQIVPNSRIIVIPPEDGSHWLTRLYVTPSQLILQSLAVIATVCTMLLLVVAFLHYRERKEDRVERQQQSHRFHFDAM</sequence>
<name>A0A183F281_HELPZ</name>
<evidence type="ECO:0000256" key="7">
    <source>
        <dbReference type="SAM" id="Phobius"/>
    </source>
</evidence>
<dbReference type="AlphaFoldDB" id="A0A183F281"/>
<accession>A0A183F281</accession>
<dbReference type="Gene3D" id="2.130.10.130">
    <property type="entry name" value="Integrin alpha, N-terminal"/>
    <property type="match status" value="1"/>
</dbReference>